<organism evidence="1 2">
    <name type="scientific">Auriscalpium vulgare</name>
    <dbReference type="NCBI Taxonomy" id="40419"/>
    <lineage>
        <taxon>Eukaryota</taxon>
        <taxon>Fungi</taxon>
        <taxon>Dikarya</taxon>
        <taxon>Basidiomycota</taxon>
        <taxon>Agaricomycotina</taxon>
        <taxon>Agaricomycetes</taxon>
        <taxon>Russulales</taxon>
        <taxon>Auriscalpiaceae</taxon>
        <taxon>Auriscalpium</taxon>
    </lineage>
</organism>
<accession>A0ACB8RJ45</accession>
<proteinExistence type="predicted"/>
<name>A0ACB8RJ45_9AGAM</name>
<evidence type="ECO:0000313" key="2">
    <source>
        <dbReference type="Proteomes" id="UP000814033"/>
    </source>
</evidence>
<protein>
    <submittedName>
        <fullName evidence="1">Uncharacterized protein</fullName>
    </submittedName>
</protein>
<comment type="caution">
    <text evidence="1">The sequence shown here is derived from an EMBL/GenBank/DDBJ whole genome shotgun (WGS) entry which is preliminary data.</text>
</comment>
<gene>
    <name evidence="1" type="ORF">FA95DRAFT_297289</name>
</gene>
<reference evidence="1" key="1">
    <citation type="submission" date="2021-02" db="EMBL/GenBank/DDBJ databases">
        <authorList>
            <consortium name="DOE Joint Genome Institute"/>
            <person name="Ahrendt S."/>
            <person name="Looney B.P."/>
            <person name="Miyauchi S."/>
            <person name="Morin E."/>
            <person name="Drula E."/>
            <person name="Courty P.E."/>
            <person name="Chicoki N."/>
            <person name="Fauchery L."/>
            <person name="Kohler A."/>
            <person name="Kuo A."/>
            <person name="Labutti K."/>
            <person name="Pangilinan J."/>
            <person name="Lipzen A."/>
            <person name="Riley R."/>
            <person name="Andreopoulos W."/>
            <person name="He G."/>
            <person name="Johnson J."/>
            <person name="Barry K.W."/>
            <person name="Grigoriev I.V."/>
            <person name="Nagy L."/>
            <person name="Hibbett D."/>
            <person name="Henrissat B."/>
            <person name="Matheny P.B."/>
            <person name="Labbe J."/>
            <person name="Martin F."/>
        </authorList>
    </citation>
    <scope>NUCLEOTIDE SEQUENCE</scope>
    <source>
        <strain evidence="1">FP105234-sp</strain>
    </source>
</reference>
<keyword evidence="2" id="KW-1185">Reference proteome</keyword>
<sequence length="104" mass="12098">MSIWEPEFSWRAVRLAAIRRRTSLKYSSWKAIRLYSECCPIFLYGFLPQTYQGPSFLPLLCLLISLRNVNSRQLRRLGSAQPFSPVYHSMPLLQDRGLSWSGCL</sequence>
<dbReference type="Proteomes" id="UP000814033">
    <property type="component" value="Unassembled WGS sequence"/>
</dbReference>
<reference evidence="1" key="2">
    <citation type="journal article" date="2022" name="New Phytol.">
        <title>Evolutionary transition to the ectomycorrhizal habit in the genomes of a hyperdiverse lineage of mushroom-forming fungi.</title>
        <authorList>
            <person name="Looney B."/>
            <person name="Miyauchi S."/>
            <person name="Morin E."/>
            <person name="Drula E."/>
            <person name="Courty P.E."/>
            <person name="Kohler A."/>
            <person name="Kuo A."/>
            <person name="LaButti K."/>
            <person name="Pangilinan J."/>
            <person name="Lipzen A."/>
            <person name="Riley R."/>
            <person name="Andreopoulos W."/>
            <person name="He G."/>
            <person name="Johnson J."/>
            <person name="Nolan M."/>
            <person name="Tritt A."/>
            <person name="Barry K.W."/>
            <person name="Grigoriev I.V."/>
            <person name="Nagy L.G."/>
            <person name="Hibbett D."/>
            <person name="Henrissat B."/>
            <person name="Matheny P.B."/>
            <person name="Labbe J."/>
            <person name="Martin F.M."/>
        </authorList>
    </citation>
    <scope>NUCLEOTIDE SEQUENCE</scope>
    <source>
        <strain evidence="1">FP105234-sp</strain>
    </source>
</reference>
<evidence type="ECO:0000313" key="1">
    <source>
        <dbReference type="EMBL" id="KAI0044194.1"/>
    </source>
</evidence>
<dbReference type="EMBL" id="MU275991">
    <property type="protein sequence ID" value="KAI0044194.1"/>
    <property type="molecule type" value="Genomic_DNA"/>
</dbReference>